<name>A0A0F8TX49_9EURO</name>
<dbReference type="OrthoDB" id="3469466at2759"/>
<dbReference type="AlphaFoldDB" id="A0A0F8TX49"/>
<dbReference type="STRING" id="308745.A0A0F8TX49"/>
<organism evidence="1 2">
    <name type="scientific">Aspergillus rambellii</name>
    <dbReference type="NCBI Taxonomy" id="308745"/>
    <lineage>
        <taxon>Eukaryota</taxon>
        <taxon>Fungi</taxon>
        <taxon>Dikarya</taxon>
        <taxon>Ascomycota</taxon>
        <taxon>Pezizomycotina</taxon>
        <taxon>Eurotiomycetes</taxon>
        <taxon>Eurotiomycetidae</taxon>
        <taxon>Eurotiales</taxon>
        <taxon>Aspergillaceae</taxon>
        <taxon>Aspergillus</taxon>
        <taxon>Aspergillus subgen. Nidulantes</taxon>
    </lineage>
</organism>
<accession>A0A0F8TX49</accession>
<evidence type="ECO:0000313" key="2">
    <source>
        <dbReference type="Proteomes" id="UP000034291"/>
    </source>
</evidence>
<keyword evidence="2" id="KW-1185">Reference proteome</keyword>
<proteinExistence type="predicted"/>
<comment type="caution">
    <text evidence="1">The sequence shown here is derived from an EMBL/GenBank/DDBJ whole genome shotgun (WGS) entry which is preliminary data.</text>
</comment>
<dbReference type="EMBL" id="JZBS01004149">
    <property type="protein sequence ID" value="KKK11938.1"/>
    <property type="molecule type" value="Genomic_DNA"/>
</dbReference>
<sequence length="558" mass="62133">MQKQRDIRFIITDPSTTGKEAENIRFIRSHAGRWAWRQVRYNRNEENGAGAGTALEITRNFDIESLSHEAEIPRNNSAWSLAPAPDIADSSSVPDALTLRHGGNMDSGEQNSTTLVFGPSTELLDPFQTSTPSPLSSNQVNISNKYCISFLWPGLMPEPSTRANHEGIGHWLSISAHHSALHSAMLFGSYSHRRVRWLVTGHGQFGADNIRYMRICEADTISKINRAIQDPLTAVSDAIILSVLCLAANYHEDRVSQLGKLSPFQAPLRSLQWLDIYGRLSTNAIHQAGLIQLIQLKGGLEKIELPALAAVISFFGIINASKTLSRPYFPFSSLQDGRELTLHHVLYTPIPTWSYQQGSLLQIPMTNEMLDVFHGLRKYVSLVQAFQDGVQPGVDRGTLCDFRNLLQWHIMSLLPASQLGHVIIPFYPMYESCRLALIIFGVGITFPLPPETAPLEKLSKMLQIELESCDYSSLSGTPGATEIRCWCLVLGGIASTETNSRKWFVQQLRRIATAQGLSTWDEVKVVLESTVWVERACDMAGSFLWDEVMILPNSEDSA</sequence>
<gene>
    <name evidence="1" type="ORF">ARAM_004642</name>
</gene>
<evidence type="ECO:0000313" key="1">
    <source>
        <dbReference type="EMBL" id="KKK11938.1"/>
    </source>
</evidence>
<reference evidence="1 2" key="1">
    <citation type="submission" date="2015-02" db="EMBL/GenBank/DDBJ databases">
        <title>Draft Genome Sequences of Two Closely-Related Aflatoxigenic Aspergillus Species Obtained from the Cote d'Ivoire.</title>
        <authorList>
            <person name="Moore G.G."/>
            <person name="Beltz S.B."/>
            <person name="Mack B.M."/>
        </authorList>
    </citation>
    <scope>NUCLEOTIDE SEQUENCE [LARGE SCALE GENOMIC DNA]</scope>
    <source>
        <strain evidence="1 2">SRRC1468</strain>
    </source>
</reference>
<dbReference type="Proteomes" id="UP000034291">
    <property type="component" value="Unassembled WGS sequence"/>
</dbReference>
<evidence type="ECO:0008006" key="3">
    <source>
        <dbReference type="Google" id="ProtNLM"/>
    </source>
</evidence>
<dbReference type="PANTHER" id="PTHR37540">
    <property type="entry name" value="TRANSCRIPTION FACTOR (ACR-2), PUTATIVE-RELATED-RELATED"/>
    <property type="match status" value="1"/>
</dbReference>
<dbReference type="PANTHER" id="PTHR37540:SF5">
    <property type="entry name" value="TRANSCRIPTION FACTOR DOMAIN-CONTAINING PROTEIN"/>
    <property type="match status" value="1"/>
</dbReference>
<protein>
    <recommendedName>
        <fullName evidence="3">Fungal-specific transcription factor domain-containing protein</fullName>
    </recommendedName>
</protein>